<dbReference type="PROSITE" id="PS51186">
    <property type="entry name" value="GNAT"/>
    <property type="match status" value="1"/>
</dbReference>
<feature type="domain" description="N-acetyltransferase" evidence="3">
    <location>
        <begin position="1"/>
        <end position="167"/>
    </location>
</feature>
<comment type="caution">
    <text evidence="4">The sequence shown here is derived from an EMBL/GenBank/DDBJ whole genome shotgun (WGS) entry which is preliminary data.</text>
</comment>
<dbReference type="CDD" id="cd04301">
    <property type="entry name" value="NAT_SF"/>
    <property type="match status" value="1"/>
</dbReference>
<dbReference type="RefSeq" id="WP_192761846.1">
    <property type="nucleotide sequence ID" value="NZ_JADBDZ010000001.1"/>
</dbReference>
<dbReference type="Gene3D" id="3.40.630.30">
    <property type="match status" value="1"/>
</dbReference>
<dbReference type="SUPFAM" id="SSF55729">
    <property type="entry name" value="Acyl-CoA N-acyltransferases (Nat)"/>
    <property type="match status" value="1"/>
</dbReference>
<keyword evidence="1" id="KW-0808">Transferase</keyword>
<dbReference type="Proteomes" id="UP000627838">
    <property type="component" value="Unassembled WGS sequence"/>
</dbReference>
<gene>
    <name evidence="4" type="ORF">H4W34_005526</name>
</gene>
<dbReference type="InterPro" id="IPR016181">
    <property type="entry name" value="Acyl_CoA_acyltransferase"/>
</dbReference>
<sequence length="172" mass="18639">MRIRRGGPESAPAMLAMLDGAVAWLVREGRTGQWGTEPWSQDPRRVERIAGIARDDGIWAAGIDGRPAGFMAAGPTPPRYVDAADEPELYITLLVTDRAFAGHGVGAALIGEARREAAARGARLLRVDCYGGGDGRLVEYYRRNGFRPVAEFTVGDWPGRLLAQRVEIPEAP</sequence>
<protein>
    <submittedName>
        <fullName evidence="4">GNAT superfamily N-acetyltransferase</fullName>
    </submittedName>
</protein>
<evidence type="ECO:0000256" key="1">
    <source>
        <dbReference type="ARBA" id="ARBA00022679"/>
    </source>
</evidence>
<dbReference type="InterPro" id="IPR050832">
    <property type="entry name" value="Bact_Acetyltransf"/>
</dbReference>
<keyword evidence="2" id="KW-0012">Acyltransferase</keyword>
<dbReference type="EMBL" id="JADBDZ010000001">
    <property type="protein sequence ID" value="MBE1535693.1"/>
    <property type="molecule type" value="Genomic_DNA"/>
</dbReference>
<evidence type="ECO:0000256" key="2">
    <source>
        <dbReference type="ARBA" id="ARBA00023315"/>
    </source>
</evidence>
<evidence type="ECO:0000259" key="3">
    <source>
        <dbReference type="PROSITE" id="PS51186"/>
    </source>
</evidence>
<dbReference type="Pfam" id="PF00583">
    <property type="entry name" value="Acetyltransf_1"/>
    <property type="match status" value="1"/>
</dbReference>
<keyword evidence="5" id="KW-1185">Reference proteome</keyword>
<dbReference type="PANTHER" id="PTHR43877">
    <property type="entry name" value="AMINOALKYLPHOSPHONATE N-ACETYLTRANSFERASE-RELATED-RELATED"/>
    <property type="match status" value="1"/>
</dbReference>
<evidence type="ECO:0000313" key="5">
    <source>
        <dbReference type="Proteomes" id="UP000627838"/>
    </source>
</evidence>
<reference evidence="4 5" key="1">
    <citation type="submission" date="2020-10" db="EMBL/GenBank/DDBJ databases">
        <title>Sequencing the genomes of 1000 actinobacteria strains.</title>
        <authorList>
            <person name="Klenk H.-P."/>
        </authorList>
    </citation>
    <scope>NUCLEOTIDE SEQUENCE [LARGE SCALE GENOMIC DNA]</scope>
    <source>
        <strain evidence="4 5">DSM 46744</strain>
    </source>
</reference>
<organism evidence="4 5">
    <name type="scientific">Actinomadura algeriensis</name>
    <dbReference type="NCBI Taxonomy" id="1679523"/>
    <lineage>
        <taxon>Bacteria</taxon>
        <taxon>Bacillati</taxon>
        <taxon>Actinomycetota</taxon>
        <taxon>Actinomycetes</taxon>
        <taxon>Streptosporangiales</taxon>
        <taxon>Thermomonosporaceae</taxon>
        <taxon>Actinomadura</taxon>
    </lineage>
</organism>
<proteinExistence type="predicted"/>
<name>A0ABR9JZ01_9ACTN</name>
<evidence type="ECO:0000313" key="4">
    <source>
        <dbReference type="EMBL" id="MBE1535693.1"/>
    </source>
</evidence>
<accession>A0ABR9JZ01</accession>
<dbReference type="InterPro" id="IPR000182">
    <property type="entry name" value="GNAT_dom"/>
</dbReference>